<feature type="transmembrane region" description="Helical" evidence="7">
    <location>
        <begin position="60"/>
        <end position="85"/>
    </location>
</feature>
<comment type="caution">
    <text evidence="10">The sequence shown here is derived from an EMBL/GenBank/DDBJ whole genome shotgun (WGS) entry which is preliminary data.</text>
</comment>
<feature type="domain" description="ABC transporter" evidence="8">
    <location>
        <begin position="333"/>
        <end position="561"/>
    </location>
</feature>
<comment type="subcellular location">
    <subcellularLocation>
        <location evidence="1">Cell membrane</location>
        <topology evidence="1">Multi-pass membrane protein</topology>
    </subcellularLocation>
</comment>
<dbReference type="Gene3D" id="1.20.1560.10">
    <property type="entry name" value="ABC transporter type 1, transmembrane domain"/>
    <property type="match status" value="1"/>
</dbReference>
<evidence type="ECO:0000256" key="4">
    <source>
        <dbReference type="ARBA" id="ARBA00022840"/>
    </source>
</evidence>
<keyword evidence="5 7" id="KW-1133">Transmembrane helix</keyword>
<dbReference type="Pfam" id="PF00005">
    <property type="entry name" value="ABC_tran"/>
    <property type="match status" value="1"/>
</dbReference>
<dbReference type="Gene3D" id="3.40.50.300">
    <property type="entry name" value="P-loop containing nucleotide triphosphate hydrolases"/>
    <property type="match status" value="1"/>
</dbReference>
<keyword evidence="2 7" id="KW-0812">Transmembrane</keyword>
<dbReference type="PROSITE" id="PS50893">
    <property type="entry name" value="ABC_TRANSPORTER_2"/>
    <property type="match status" value="1"/>
</dbReference>
<dbReference type="InterPro" id="IPR011527">
    <property type="entry name" value="ABC1_TM_dom"/>
</dbReference>
<proteinExistence type="predicted"/>
<dbReference type="PANTHER" id="PTHR43394:SF1">
    <property type="entry name" value="ATP-BINDING CASSETTE SUB-FAMILY B MEMBER 10, MITOCHONDRIAL"/>
    <property type="match status" value="1"/>
</dbReference>
<dbReference type="SUPFAM" id="SSF52540">
    <property type="entry name" value="P-loop containing nucleoside triphosphate hydrolases"/>
    <property type="match status" value="1"/>
</dbReference>
<keyword evidence="6 7" id="KW-0472">Membrane</keyword>
<dbReference type="CDD" id="cd07346">
    <property type="entry name" value="ABC_6TM_exporters"/>
    <property type="match status" value="1"/>
</dbReference>
<dbReference type="SMART" id="SM00382">
    <property type="entry name" value="AAA"/>
    <property type="match status" value="1"/>
</dbReference>
<feature type="transmembrane region" description="Helical" evidence="7">
    <location>
        <begin position="241"/>
        <end position="268"/>
    </location>
</feature>
<dbReference type="GO" id="GO:0015421">
    <property type="term" value="F:ABC-type oligopeptide transporter activity"/>
    <property type="evidence" value="ECO:0007669"/>
    <property type="project" value="TreeGrafter"/>
</dbReference>
<dbReference type="AlphaFoldDB" id="A0A233V271"/>
<dbReference type="Pfam" id="PF00664">
    <property type="entry name" value="ABC_membrane"/>
    <property type="match status" value="1"/>
</dbReference>
<evidence type="ECO:0000256" key="5">
    <source>
        <dbReference type="ARBA" id="ARBA00022989"/>
    </source>
</evidence>
<accession>A0A233V271</accession>
<dbReference type="GO" id="GO:0016887">
    <property type="term" value="F:ATP hydrolysis activity"/>
    <property type="evidence" value="ECO:0007669"/>
    <property type="project" value="InterPro"/>
</dbReference>
<feature type="transmembrane region" description="Helical" evidence="7">
    <location>
        <begin position="21"/>
        <end position="40"/>
    </location>
</feature>
<evidence type="ECO:0000313" key="10">
    <source>
        <dbReference type="EMBL" id="OXZ26504.1"/>
    </source>
</evidence>
<reference evidence="11" key="1">
    <citation type="submission" date="2017-04" db="EMBL/GenBank/DDBJ databases">
        <title>Finegoldia magna isolated from orthopedic joint implant-associated infections.</title>
        <authorList>
            <person name="Bjorklund S."/>
            <person name="Bruggemann H."/>
            <person name="Jensen A."/>
            <person name="Hellmark B."/>
            <person name="Soderquist B."/>
        </authorList>
    </citation>
    <scope>NUCLEOTIDE SEQUENCE [LARGE SCALE GENOMIC DNA]</scope>
    <source>
        <strain evidence="11">CCUG 54800</strain>
    </source>
</reference>
<dbReference type="InterPro" id="IPR036640">
    <property type="entry name" value="ABC1_TM_sf"/>
</dbReference>
<evidence type="ECO:0000256" key="3">
    <source>
        <dbReference type="ARBA" id="ARBA00022741"/>
    </source>
</evidence>
<dbReference type="Proteomes" id="UP000215413">
    <property type="component" value="Unassembled WGS sequence"/>
</dbReference>
<evidence type="ECO:0000259" key="9">
    <source>
        <dbReference type="PROSITE" id="PS50929"/>
    </source>
</evidence>
<feature type="domain" description="ABC transmembrane type-1" evidence="9">
    <location>
        <begin position="24"/>
        <end position="303"/>
    </location>
</feature>
<dbReference type="InterPro" id="IPR003593">
    <property type="entry name" value="AAA+_ATPase"/>
</dbReference>
<sequence length="569" mass="65524">MPNFYMEVYMKKYLNSQKLRILYIVILSIVTSLCSIFIVRNIQKIVDSMINRDSLTFKQSIWFLVISFIINFILTYLLVISNANLKKNIHKSIKRDIIKSFFKMEHKDFMKSSSSQKINVFETDLNIIDNQYFENILNLLKNSLLICFCLVYLMKLNIKMAFIMIFSSFVILLLPVFLGKNIDELSAKYSKNKDKFLEKIKDVFESMDLIHTYGIESKILKQFDASLEELERSLYLFNTSLGLYSQIIGLGNYIIIAISFSLGGYFVINGKLTVGGLIAITQIINMMMGPIGESTTAIMEIKGASKIKDKITNLLTYTKANDFYITENTFDSIKLDNMCYKNDDSEFSLNNINLKIEKNKKYVILGHSGSGKSTLLKILANILSNTSGNLYLNESEYSIHKNISQMISFVSQETFIFNDTLKNNITLYNEYSDEEINKAIEFSLLENLKDRKIQQESNLQDILSGGERKKIGLARAILNDTDVILLDELNSSLDSTSSKILEDRIFDLKDKTIVMVTHKINYHNLVKADEIICMDDGEIVENGNLEELLEKQGYFYRNFGELYGKYFRD</sequence>
<name>A0A233V271_FINMA</name>
<dbReference type="GO" id="GO:0005886">
    <property type="term" value="C:plasma membrane"/>
    <property type="evidence" value="ECO:0007669"/>
    <property type="project" value="UniProtKB-SubCell"/>
</dbReference>
<evidence type="ECO:0000256" key="2">
    <source>
        <dbReference type="ARBA" id="ARBA00022692"/>
    </source>
</evidence>
<dbReference type="GO" id="GO:0005524">
    <property type="term" value="F:ATP binding"/>
    <property type="evidence" value="ECO:0007669"/>
    <property type="project" value="UniProtKB-KW"/>
</dbReference>
<keyword evidence="3" id="KW-0547">Nucleotide-binding</keyword>
<evidence type="ECO:0000256" key="6">
    <source>
        <dbReference type="ARBA" id="ARBA00023136"/>
    </source>
</evidence>
<evidence type="ECO:0008006" key="12">
    <source>
        <dbReference type="Google" id="ProtNLM"/>
    </source>
</evidence>
<evidence type="ECO:0000256" key="7">
    <source>
        <dbReference type="SAM" id="Phobius"/>
    </source>
</evidence>
<dbReference type="CDD" id="cd03228">
    <property type="entry name" value="ABCC_MRP_Like"/>
    <property type="match status" value="1"/>
</dbReference>
<dbReference type="InterPro" id="IPR017871">
    <property type="entry name" value="ABC_transporter-like_CS"/>
</dbReference>
<dbReference type="SUPFAM" id="SSF90123">
    <property type="entry name" value="ABC transporter transmembrane region"/>
    <property type="match status" value="1"/>
</dbReference>
<dbReference type="PROSITE" id="PS00211">
    <property type="entry name" value="ABC_TRANSPORTER_1"/>
    <property type="match status" value="1"/>
</dbReference>
<protein>
    <recommendedName>
        <fullName evidence="12">ABC transporter ATP-binding protein</fullName>
    </recommendedName>
</protein>
<dbReference type="InterPro" id="IPR039421">
    <property type="entry name" value="Type_1_exporter"/>
</dbReference>
<evidence type="ECO:0000259" key="8">
    <source>
        <dbReference type="PROSITE" id="PS50893"/>
    </source>
</evidence>
<keyword evidence="4" id="KW-0067">ATP-binding</keyword>
<gene>
    <name evidence="10" type="ORF">B9N49_08850</name>
</gene>
<dbReference type="InterPro" id="IPR003439">
    <property type="entry name" value="ABC_transporter-like_ATP-bd"/>
</dbReference>
<dbReference type="InterPro" id="IPR027417">
    <property type="entry name" value="P-loop_NTPase"/>
</dbReference>
<feature type="transmembrane region" description="Helical" evidence="7">
    <location>
        <begin position="160"/>
        <end position="178"/>
    </location>
</feature>
<organism evidence="10 11">
    <name type="scientific">Finegoldia magna</name>
    <name type="common">Peptostreptococcus magnus</name>
    <dbReference type="NCBI Taxonomy" id="1260"/>
    <lineage>
        <taxon>Bacteria</taxon>
        <taxon>Bacillati</taxon>
        <taxon>Bacillota</taxon>
        <taxon>Tissierellia</taxon>
        <taxon>Tissierellales</taxon>
        <taxon>Peptoniphilaceae</taxon>
        <taxon>Finegoldia</taxon>
    </lineage>
</organism>
<feature type="transmembrane region" description="Helical" evidence="7">
    <location>
        <begin position="274"/>
        <end position="292"/>
    </location>
</feature>
<dbReference type="PROSITE" id="PS50929">
    <property type="entry name" value="ABC_TM1F"/>
    <property type="match status" value="1"/>
</dbReference>
<dbReference type="EMBL" id="NDYC01000044">
    <property type="protein sequence ID" value="OXZ26504.1"/>
    <property type="molecule type" value="Genomic_DNA"/>
</dbReference>
<evidence type="ECO:0000256" key="1">
    <source>
        <dbReference type="ARBA" id="ARBA00004651"/>
    </source>
</evidence>
<evidence type="ECO:0000313" key="11">
    <source>
        <dbReference type="Proteomes" id="UP000215413"/>
    </source>
</evidence>
<dbReference type="PANTHER" id="PTHR43394">
    <property type="entry name" value="ATP-DEPENDENT PERMEASE MDL1, MITOCHONDRIAL"/>
    <property type="match status" value="1"/>
</dbReference>